<evidence type="ECO:0000313" key="1">
    <source>
        <dbReference type="EMBL" id="KXH67176.1"/>
    </source>
</evidence>
<accession>A0A135V3B9</accession>
<evidence type="ECO:0000313" key="2">
    <source>
        <dbReference type="Proteomes" id="UP000070121"/>
    </source>
</evidence>
<proteinExistence type="predicted"/>
<comment type="caution">
    <text evidence="1">The sequence shown here is derived from an EMBL/GenBank/DDBJ whole genome shotgun (WGS) entry which is preliminary data.</text>
</comment>
<gene>
    <name evidence="1" type="ORF">CSAL01_08616</name>
</gene>
<organism evidence="1 2">
    <name type="scientific">Colletotrichum salicis</name>
    <dbReference type="NCBI Taxonomy" id="1209931"/>
    <lineage>
        <taxon>Eukaryota</taxon>
        <taxon>Fungi</taxon>
        <taxon>Dikarya</taxon>
        <taxon>Ascomycota</taxon>
        <taxon>Pezizomycotina</taxon>
        <taxon>Sordariomycetes</taxon>
        <taxon>Hypocreomycetidae</taxon>
        <taxon>Glomerellales</taxon>
        <taxon>Glomerellaceae</taxon>
        <taxon>Colletotrichum</taxon>
        <taxon>Colletotrichum acutatum species complex</taxon>
    </lineage>
</organism>
<name>A0A135V3B9_9PEZI</name>
<reference evidence="1 2" key="1">
    <citation type="submission" date="2014-02" db="EMBL/GenBank/DDBJ databases">
        <title>The genome sequence of Colletotrichum salicis CBS 607.94.</title>
        <authorList>
            <person name="Baroncelli R."/>
            <person name="Thon M.R."/>
        </authorList>
    </citation>
    <scope>NUCLEOTIDE SEQUENCE [LARGE SCALE GENOMIC DNA]</scope>
    <source>
        <strain evidence="1 2">CBS 607.94</strain>
    </source>
</reference>
<dbReference type="EMBL" id="JFFI01000531">
    <property type="protein sequence ID" value="KXH67176.1"/>
    <property type="molecule type" value="Genomic_DNA"/>
</dbReference>
<sequence>MDTTSSTLTPTTTATTTTTTLAELGFLHDRFPATELPRDIHVLKEWYFTRCPTLKDAKALLGVYNTLILDLDVTPTELYKWKANKCLGYRIAHLMVENVYVGDKISRERRKWVKHNKHVWCGQTPNYDMLCFEFSEEDREFLRDKWPQAWERYSVAQIEWALEVELEQARRMLPKKHERSVREENWRWLFGVDRWVRKIAFLAFDASGVGCEFGWKE</sequence>
<protein>
    <submittedName>
        <fullName evidence="1">Uncharacterized protein</fullName>
    </submittedName>
</protein>
<dbReference type="OrthoDB" id="4813450at2759"/>
<keyword evidence="2" id="KW-1185">Reference proteome</keyword>
<dbReference type="Proteomes" id="UP000070121">
    <property type="component" value="Unassembled WGS sequence"/>
</dbReference>
<dbReference type="AlphaFoldDB" id="A0A135V3B9"/>